<dbReference type="AlphaFoldDB" id="A0A2G8KZ40"/>
<dbReference type="PANTHER" id="PTHR10887:SF341">
    <property type="entry name" value="NFX1-TYPE ZINC FINGER-CONTAINING PROTEIN 1"/>
    <property type="match status" value="1"/>
</dbReference>
<dbReference type="EMBL" id="MRZV01000294">
    <property type="protein sequence ID" value="PIK53269.1"/>
    <property type="molecule type" value="Genomic_DNA"/>
</dbReference>
<dbReference type="SUPFAM" id="SSF52540">
    <property type="entry name" value="P-loop containing nucleoside triphosphate hydrolases"/>
    <property type="match status" value="1"/>
</dbReference>
<organism evidence="3 4">
    <name type="scientific">Stichopus japonicus</name>
    <name type="common">Sea cucumber</name>
    <dbReference type="NCBI Taxonomy" id="307972"/>
    <lineage>
        <taxon>Eukaryota</taxon>
        <taxon>Metazoa</taxon>
        <taxon>Echinodermata</taxon>
        <taxon>Eleutherozoa</taxon>
        <taxon>Echinozoa</taxon>
        <taxon>Holothuroidea</taxon>
        <taxon>Aspidochirotacea</taxon>
        <taxon>Aspidochirotida</taxon>
        <taxon>Stichopodidae</taxon>
        <taxon>Apostichopus</taxon>
    </lineage>
</organism>
<dbReference type="InterPro" id="IPR027417">
    <property type="entry name" value="P-loop_NTPase"/>
</dbReference>
<dbReference type="CDD" id="cd18808">
    <property type="entry name" value="SF1_C_Upf1"/>
    <property type="match status" value="1"/>
</dbReference>
<dbReference type="PANTHER" id="PTHR10887">
    <property type="entry name" value="DNA2/NAM7 HELICASE FAMILY"/>
    <property type="match status" value="1"/>
</dbReference>
<dbReference type="InterPro" id="IPR041677">
    <property type="entry name" value="DNA2/NAM7_AAA_11"/>
</dbReference>
<evidence type="ECO:0000259" key="2">
    <source>
        <dbReference type="Pfam" id="PF13087"/>
    </source>
</evidence>
<dbReference type="InterPro" id="IPR045055">
    <property type="entry name" value="DNA2/NAM7-like"/>
</dbReference>
<feature type="domain" description="DNA2/NAM7 helicase-like C-terminal" evidence="2">
    <location>
        <begin position="569"/>
        <end position="753"/>
    </location>
</feature>
<name>A0A2G8KZ40_STIJA</name>
<dbReference type="GO" id="GO:0031048">
    <property type="term" value="P:regulatory ncRNA-mediated heterochromatin formation"/>
    <property type="evidence" value="ECO:0007669"/>
    <property type="project" value="TreeGrafter"/>
</dbReference>
<dbReference type="OrthoDB" id="2423195at2759"/>
<dbReference type="Pfam" id="PF13086">
    <property type="entry name" value="AAA_11"/>
    <property type="match status" value="1"/>
</dbReference>
<gene>
    <name evidence="3" type="ORF">BSL78_09843</name>
</gene>
<evidence type="ECO:0000313" key="3">
    <source>
        <dbReference type="EMBL" id="PIK53269.1"/>
    </source>
</evidence>
<dbReference type="Pfam" id="PF13087">
    <property type="entry name" value="AAA_12"/>
    <property type="match status" value="1"/>
</dbReference>
<accession>A0A2G8KZ40</accession>
<protein>
    <recommendedName>
        <fullName evidence="5">NFX1-type zinc finger-containing protein 1-like</fullName>
    </recommendedName>
</protein>
<reference evidence="3 4" key="1">
    <citation type="journal article" date="2017" name="PLoS Biol.">
        <title>The sea cucumber genome provides insights into morphological evolution and visceral regeneration.</title>
        <authorList>
            <person name="Zhang X."/>
            <person name="Sun L."/>
            <person name="Yuan J."/>
            <person name="Sun Y."/>
            <person name="Gao Y."/>
            <person name="Zhang L."/>
            <person name="Li S."/>
            <person name="Dai H."/>
            <person name="Hamel J.F."/>
            <person name="Liu C."/>
            <person name="Yu Y."/>
            <person name="Liu S."/>
            <person name="Lin W."/>
            <person name="Guo K."/>
            <person name="Jin S."/>
            <person name="Xu P."/>
            <person name="Storey K.B."/>
            <person name="Huan P."/>
            <person name="Zhang T."/>
            <person name="Zhou Y."/>
            <person name="Zhang J."/>
            <person name="Lin C."/>
            <person name="Li X."/>
            <person name="Xing L."/>
            <person name="Huo D."/>
            <person name="Sun M."/>
            <person name="Wang L."/>
            <person name="Mercier A."/>
            <person name="Li F."/>
            <person name="Yang H."/>
            <person name="Xiang J."/>
        </authorList>
    </citation>
    <scope>NUCLEOTIDE SEQUENCE [LARGE SCALE GENOMIC DNA]</scope>
    <source>
        <strain evidence="3">Shaxun</strain>
        <tissue evidence="3">Muscle</tissue>
    </source>
</reference>
<feature type="domain" description="DNA2/NAM7 helicase helicase" evidence="1">
    <location>
        <begin position="99"/>
        <end position="556"/>
    </location>
</feature>
<dbReference type="GO" id="GO:0031380">
    <property type="term" value="C:nuclear RNA-directed RNA polymerase complex"/>
    <property type="evidence" value="ECO:0007669"/>
    <property type="project" value="TreeGrafter"/>
</dbReference>
<dbReference type="InterPro" id="IPR041679">
    <property type="entry name" value="DNA2/NAM7-like_C"/>
</dbReference>
<dbReference type="InterPro" id="IPR047187">
    <property type="entry name" value="SF1_C_Upf1"/>
</dbReference>
<keyword evidence="4" id="KW-1185">Reference proteome</keyword>
<comment type="caution">
    <text evidence="3">The sequence shown here is derived from an EMBL/GenBank/DDBJ whole genome shotgun (WGS) entry which is preliminary data.</text>
</comment>
<dbReference type="Proteomes" id="UP000230750">
    <property type="component" value="Unassembled WGS sequence"/>
</dbReference>
<proteinExistence type="predicted"/>
<evidence type="ECO:0008006" key="5">
    <source>
        <dbReference type="Google" id="ProtNLM"/>
    </source>
</evidence>
<dbReference type="CDD" id="cd06008">
    <property type="entry name" value="NF-X1-zinc-finger"/>
    <property type="match status" value="1"/>
</dbReference>
<dbReference type="Gene3D" id="3.40.50.300">
    <property type="entry name" value="P-loop containing nucleotide triphosphate hydrolases"/>
    <property type="match status" value="3"/>
</dbReference>
<dbReference type="FunFam" id="3.40.50.300:FF:000742">
    <property type="entry name" value="NFX1-type zinc finger-containing protein 1"/>
    <property type="match status" value="1"/>
</dbReference>
<evidence type="ECO:0000313" key="4">
    <source>
        <dbReference type="Proteomes" id="UP000230750"/>
    </source>
</evidence>
<sequence>MAESPSYFEAYRHILSCLQDINEDDFPFGTIYYYIKRRAKPDLPLYIKENPECKFDLSDLNNIALEDAEQMSCQVDVKKLKEVCVRDDENWPSHETLGFDVSQMRAYQAALREEVCLIQGPPGTGKTYVGLRIVKTILRNRARLGINKPLMVVCYTNHALDQFLEGITEFEPHGIVRIGGRSSSEKLRDFNLSKLRQSASTGKSAIWEYGQVRREMVSTAKKIENSENLVHVAKKGLLKYQILQQFMEFSHRKSLTCLPYLSSSSDPIAFWLGILDEVGECCVDPSNTYQNDVHFSAFKERTEPKRNLKAAINAETISEGEESDISEENKVDSFQTREEDNTATEAFIVLENEEFERRYIDDEDDISDDEFVNTFDCLAMKIPEETIVALPDANNEQLTDESEWVKVRRRNSQKTALFIRHRLAEGNVMNEKEIKRVRDVWHLHSHQRWSLYRHWVQRYNEQIQRKLRDLCDEYNRNATVLSEMRRDEDLQILREKSVIGLTTTGAARNNKLLRLVGPRIIVVEEAAEILEAHVITSLNSYTDHLILIGDHQQLRPNPTVYKLCKDYKLDVSLFERLINNGMPHYRLTLQHRMRPEISQILKLHKDFYPGLRDHESVMRYEDVHGITTNLYFVEHDFPETHVDDSKSRSNIHEAQFLLYLCKYLLKQGYTPNQITILTAYKGQVYSIRQIMEKSTFEGVRVCPVDNFQGEENDIILFSFVRSNLEGSIGFLKVSNRVCVALSRAKKGLYCIGNFSLMSQQSELWATIVTYLRSEGFIGPSLKLVCRNHPERCIEAKTFADFKEAPDGGCKEPCSARLDCGHTCQLKCHPVDREHRKILCQRPCEEKVCSLKHVCPKRCWEDCPKLCPTLIVKMLPCSHEQKVQCYQKPHNVVCRSPCERELACGHGCRELCGLKCTVSCPEVVEKVFTPCGHKAKDVTTILFGNEDDPKARFIQLEDCNHIVEVQGMDRYLKQYKDSHENMIKLPECPWCKTPIRNNQRYKNIIKAIRSDVEKVKIQIKGDTREIRNKLSDLIKRIDKARNVLVTTNRDRRLELTKSTKRKGLGQDTQWRVFFNNLKEKLDKSCFTISLEDLSGMNIILDMYDKLLKINDVKAKILKGIPTKTISDMKEFTQFQEYYGFLKEKIKCFQDTPSDQEIEDWQNEYQRCRHSLSLVRVLSAFKNSDIKRDELEMVNKMAHEVYGLLSDGFPFSKNKE</sequence>
<evidence type="ECO:0000259" key="1">
    <source>
        <dbReference type="Pfam" id="PF13086"/>
    </source>
</evidence>
<dbReference type="GO" id="GO:0004386">
    <property type="term" value="F:helicase activity"/>
    <property type="evidence" value="ECO:0007669"/>
    <property type="project" value="InterPro"/>
</dbReference>